<keyword evidence="13" id="KW-1185">Reference proteome</keyword>
<evidence type="ECO:0000256" key="2">
    <source>
        <dbReference type="ARBA" id="ARBA00003317"/>
    </source>
</evidence>
<keyword evidence="9" id="KW-0234">DNA repair</keyword>
<evidence type="ECO:0000259" key="11">
    <source>
        <dbReference type="Pfam" id="PF01035"/>
    </source>
</evidence>
<dbReference type="InterPro" id="IPR014048">
    <property type="entry name" value="MethylDNA_cys_MeTrfase_DNA-bd"/>
</dbReference>
<dbReference type="SUPFAM" id="SSF46767">
    <property type="entry name" value="Methylated DNA-protein cysteine methyltransferase, C-terminal domain"/>
    <property type="match status" value="1"/>
</dbReference>
<proteinExistence type="inferred from homology"/>
<dbReference type="PROSITE" id="PS00374">
    <property type="entry name" value="MGMT"/>
    <property type="match status" value="1"/>
</dbReference>
<evidence type="ECO:0000256" key="3">
    <source>
        <dbReference type="ARBA" id="ARBA00008711"/>
    </source>
</evidence>
<dbReference type="Proteomes" id="UP000001732">
    <property type="component" value="Chromosome"/>
</dbReference>
<reference evidence="12 13" key="2">
    <citation type="journal article" date="2014" name="Genome Announc.">
        <title>Complete Genome Sequence of Coprothermobacter proteolyticus DSM 5265.</title>
        <authorList>
            <person name="Alexiev A."/>
            <person name="Coil D.A."/>
            <person name="Badger J.H."/>
            <person name="Enticknap J."/>
            <person name="Ward N."/>
            <person name="Robb F.T."/>
            <person name="Eisen J.A."/>
        </authorList>
    </citation>
    <scope>NUCLEOTIDE SEQUENCE [LARGE SCALE GENOMIC DNA]</scope>
    <source>
        <strain evidence="13">ATCC 35245 / DSM 5265 / OCM 4 / BT</strain>
    </source>
</reference>
<evidence type="ECO:0000256" key="5">
    <source>
        <dbReference type="ARBA" id="ARBA00015377"/>
    </source>
</evidence>
<dbReference type="HOGENOM" id="CLU_000445_52_2_9"/>
<keyword evidence="8" id="KW-0227">DNA damage</keyword>
<dbReference type="OrthoDB" id="9802228at2"/>
<dbReference type="PANTHER" id="PTHR46460:SF1">
    <property type="entry name" value="METHYLATED-DNA--PROTEIN-CYSTEINE METHYLTRANSFERASE"/>
    <property type="match status" value="1"/>
</dbReference>
<evidence type="ECO:0000313" key="13">
    <source>
        <dbReference type="Proteomes" id="UP000001732"/>
    </source>
</evidence>
<comment type="similarity">
    <text evidence="3">Belongs to the MGMT family.</text>
</comment>
<dbReference type="EC" id="2.1.1.63" evidence="4"/>
<organism evidence="12 13">
    <name type="scientific">Coprothermobacter proteolyticus (strain ATCC 35245 / DSM 5265 / OCM 4 / BT)</name>
    <dbReference type="NCBI Taxonomy" id="309798"/>
    <lineage>
        <taxon>Bacteria</taxon>
        <taxon>Pseudomonadati</taxon>
        <taxon>Coprothermobacterota</taxon>
        <taxon>Coprothermobacteria</taxon>
        <taxon>Coprothermobacterales</taxon>
        <taxon>Coprothermobacteraceae</taxon>
        <taxon>Coprothermobacter</taxon>
    </lineage>
</organism>
<name>B5Y8H5_COPPD</name>
<dbReference type="GO" id="GO:0006281">
    <property type="term" value="P:DNA repair"/>
    <property type="evidence" value="ECO:0007669"/>
    <property type="project" value="UniProtKB-KW"/>
</dbReference>
<evidence type="ECO:0000256" key="1">
    <source>
        <dbReference type="ARBA" id="ARBA00001286"/>
    </source>
</evidence>
<protein>
    <recommendedName>
        <fullName evidence="5">Methylated-DNA--protein-cysteine methyltransferase</fullName>
        <ecNumber evidence="4">2.1.1.63</ecNumber>
    </recommendedName>
</protein>
<dbReference type="PANTHER" id="PTHR46460">
    <property type="entry name" value="METHYLATED-DNA--PROTEIN-CYSTEINE METHYLTRANSFERASE"/>
    <property type="match status" value="1"/>
</dbReference>
<evidence type="ECO:0000256" key="9">
    <source>
        <dbReference type="ARBA" id="ARBA00023204"/>
    </source>
</evidence>
<dbReference type="InterPro" id="IPR036388">
    <property type="entry name" value="WH-like_DNA-bd_sf"/>
</dbReference>
<dbReference type="NCBIfam" id="TIGR00589">
    <property type="entry name" value="ogt"/>
    <property type="match status" value="1"/>
</dbReference>
<sequence length="167" mass="19333">MKSSERICTYELPFGLWLLLLTDEERLVRTWLQDSKPNAEEIRSGVLKDFLDKYSSGLWEPSFVLNLVDWNMFTEKRAEVYRTLTTAVPMGSTITYGRLGNICNCSPRAVGSYMRTNKFPIIIPCHRVVGQKSLGGYSPEVQWKRVILEWELNNAKSNSGNRTFWSW</sequence>
<dbReference type="CDD" id="cd06445">
    <property type="entry name" value="ATase"/>
    <property type="match status" value="1"/>
</dbReference>
<evidence type="ECO:0000256" key="4">
    <source>
        <dbReference type="ARBA" id="ARBA00011918"/>
    </source>
</evidence>
<keyword evidence="7 12" id="KW-0808">Transferase</keyword>
<dbReference type="Pfam" id="PF01035">
    <property type="entry name" value="DNA_binding_1"/>
    <property type="match status" value="1"/>
</dbReference>
<evidence type="ECO:0000256" key="7">
    <source>
        <dbReference type="ARBA" id="ARBA00022679"/>
    </source>
</evidence>
<dbReference type="STRING" id="309798.COPRO5265_0724"/>
<comment type="catalytic activity">
    <reaction evidence="1">
        <text>a 4-O-methyl-thymidine in DNA + L-cysteinyl-[protein] = a thymidine in DNA + S-methyl-L-cysteinyl-[protein]</text>
        <dbReference type="Rhea" id="RHEA:53428"/>
        <dbReference type="Rhea" id="RHEA-COMP:10131"/>
        <dbReference type="Rhea" id="RHEA-COMP:10132"/>
        <dbReference type="Rhea" id="RHEA-COMP:13555"/>
        <dbReference type="Rhea" id="RHEA-COMP:13556"/>
        <dbReference type="ChEBI" id="CHEBI:29950"/>
        <dbReference type="ChEBI" id="CHEBI:82612"/>
        <dbReference type="ChEBI" id="CHEBI:137386"/>
        <dbReference type="ChEBI" id="CHEBI:137387"/>
        <dbReference type="EC" id="2.1.1.63"/>
    </reaction>
</comment>
<gene>
    <name evidence="12" type="ordered locus">COPRO5265_0724</name>
</gene>
<evidence type="ECO:0000256" key="10">
    <source>
        <dbReference type="ARBA" id="ARBA00049348"/>
    </source>
</evidence>
<dbReference type="KEGG" id="cpo:COPRO5265_0724"/>
<dbReference type="InterPro" id="IPR001497">
    <property type="entry name" value="MethylDNA_cys_MeTrfase_AS"/>
</dbReference>
<comment type="catalytic activity">
    <reaction evidence="10">
        <text>a 6-O-methyl-2'-deoxyguanosine in DNA + L-cysteinyl-[protein] = S-methyl-L-cysteinyl-[protein] + a 2'-deoxyguanosine in DNA</text>
        <dbReference type="Rhea" id="RHEA:24000"/>
        <dbReference type="Rhea" id="RHEA-COMP:10131"/>
        <dbReference type="Rhea" id="RHEA-COMP:10132"/>
        <dbReference type="Rhea" id="RHEA-COMP:11367"/>
        <dbReference type="Rhea" id="RHEA-COMP:11368"/>
        <dbReference type="ChEBI" id="CHEBI:29950"/>
        <dbReference type="ChEBI" id="CHEBI:82612"/>
        <dbReference type="ChEBI" id="CHEBI:85445"/>
        <dbReference type="ChEBI" id="CHEBI:85448"/>
        <dbReference type="EC" id="2.1.1.63"/>
    </reaction>
</comment>
<feature type="domain" description="Methylated-DNA-[protein]-cysteine S-methyltransferase DNA binding" evidence="11">
    <location>
        <begin position="78"/>
        <end position="151"/>
    </location>
</feature>
<reference evidence="13" key="1">
    <citation type="submission" date="2008-08" db="EMBL/GenBank/DDBJ databases">
        <title>The complete genome sequence of Coprothermobacter proteolyticus strain ATCC 5245 / DSM 5265 / BT.</title>
        <authorList>
            <person name="Dodson R.J."/>
            <person name="Durkin A.S."/>
            <person name="Wu M."/>
            <person name="Eisen J."/>
            <person name="Sutton G."/>
        </authorList>
    </citation>
    <scope>NUCLEOTIDE SEQUENCE [LARGE SCALE GENOMIC DNA]</scope>
    <source>
        <strain evidence="13">ATCC 35245 / DSM 5265 / OCM 4 / BT</strain>
    </source>
</reference>
<evidence type="ECO:0000256" key="8">
    <source>
        <dbReference type="ARBA" id="ARBA00022763"/>
    </source>
</evidence>
<comment type="function">
    <text evidence="2">Involved in the cellular defense against the biological effects of O6-methylguanine (O6-MeG) and O4-methylthymine (O4-MeT) in DNA. Repairs the methylated nucleobase in DNA by stoichiometrically transferring the methyl group to a cysteine residue in the enzyme. This is a suicide reaction: the enzyme is irreversibly inactivated.</text>
</comment>
<dbReference type="EMBL" id="CP001145">
    <property type="protein sequence ID" value="ACI17975.1"/>
    <property type="molecule type" value="Genomic_DNA"/>
</dbReference>
<dbReference type="InterPro" id="IPR036217">
    <property type="entry name" value="MethylDNA_cys_MeTrfase_DNAb"/>
</dbReference>
<evidence type="ECO:0000313" key="12">
    <source>
        <dbReference type="EMBL" id="ACI17975.1"/>
    </source>
</evidence>
<dbReference type="GO" id="GO:0032259">
    <property type="term" value="P:methylation"/>
    <property type="evidence" value="ECO:0007669"/>
    <property type="project" value="UniProtKB-KW"/>
</dbReference>
<dbReference type="RefSeq" id="WP_012544626.1">
    <property type="nucleotide sequence ID" value="NC_011295.1"/>
</dbReference>
<evidence type="ECO:0000256" key="6">
    <source>
        <dbReference type="ARBA" id="ARBA00022603"/>
    </source>
</evidence>
<accession>B5Y8H5</accession>
<dbReference type="GO" id="GO:0003908">
    <property type="term" value="F:methylated-DNA-[protein]-cysteine S-methyltransferase activity"/>
    <property type="evidence" value="ECO:0007669"/>
    <property type="project" value="UniProtKB-EC"/>
</dbReference>
<keyword evidence="6 12" id="KW-0489">Methyltransferase</keyword>
<dbReference type="eggNOG" id="COG0350">
    <property type="taxonomic scope" value="Bacteria"/>
</dbReference>
<dbReference type="AlphaFoldDB" id="B5Y8H5"/>
<dbReference type="Gene3D" id="1.10.10.10">
    <property type="entry name" value="Winged helix-like DNA-binding domain superfamily/Winged helix DNA-binding domain"/>
    <property type="match status" value="1"/>
</dbReference>